<keyword evidence="3" id="KW-1185">Reference proteome</keyword>
<evidence type="ECO:0000313" key="2">
    <source>
        <dbReference type="EMBL" id="ORJ52299.1"/>
    </source>
</evidence>
<protein>
    <submittedName>
        <fullName evidence="2">Uncharacterized protein</fullName>
    </submittedName>
</protein>
<dbReference type="EMBL" id="MWPR01000001">
    <property type="protein sequence ID" value="ORJ52299.1"/>
    <property type="molecule type" value="Genomic_DNA"/>
</dbReference>
<evidence type="ECO:0000313" key="3">
    <source>
        <dbReference type="Proteomes" id="UP000192521"/>
    </source>
</evidence>
<accession>A0ABX3ULQ7</accession>
<proteinExistence type="predicted"/>
<evidence type="ECO:0000256" key="1">
    <source>
        <dbReference type="SAM" id="MobiDB-lite"/>
    </source>
</evidence>
<gene>
    <name evidence="2" type="ORF">B2M27_01020</name>
</gene>
<feature type="region of interest" description="Disordered" evidence="1">
    <location>
        <begin position="1"/>
        <end position="37"/>
    </location>
</feature>
<sequence>MRLYLIRDTGSVPDRRGEGSPQKMRARPGPSPLGERAPVSRQRLIDFQPDPVIAVTVLFLLSGVIAVNRKITGDSSALRERAGVRGKMRLGRWVPFTVSIVRSPGKRSAAGDAPDDHYNLVNVAK</sequence>
<reference evidence="2 3" key="1">
    <citation type="submission" date="2017-02" db="EMBL/GenBank/DDBJ databases">
        <title>Draft genome sequence of a Kluyvera intermedia isolate from a patient with a pancreatic abscess.</title>
        <authorList>
            <person name="Thele R."/>
        </authorList>
    </citation>
    <scope>NUCLEOTIDE SEQUENCE [LARGE SCALE GENOMIC DNA]</scope>
    <source>
        <strain evidence="2 3">FOSA7093</strain>
    </source>
</reference>
<dbReference type="Proteomes" id="UP000192521">
    <property type="component" value="Unassembled WGS sequence"/>
</dbReference>
<name>A0ABX3ULQ7_KLUIN</name>
<comment type="caution">
    <text evidence="2">The sequence shown here is derived from an EMBL/GenBank/DDBJ whole genome shotgun (WGS) entry which is preliminary data.</text>
</comment>
<organism evidence="2 3">
    <name type="scientific">Kluyvera intermedia</name>
    <name type="common">Enterobacter intermedius</name>
    <dbReference type="NCBI Taxonomy" id="61648"/>
    <lineage>
        <taxon>Bacteria</taxon>
        <taxon>Pseudomonadati</taxon>
        <taxon>Pseudomonadota</taxon>
        <taxon>Gammaproteobacteria</taxon>
        <taxon>Enterobacterales</taxon>
        <taxon>Enterobacteriaceae</taxon>
        <taxon>Kluyvera</taxon>
    </lineage>
</organism>